<feature type="compositionally biased region" description="Basic and acidic residues" evidence="1">
    <location>
        <begin position="179"/>
        <end position="192"/>
    </location>
</feature>
<protein>
    <submittedName>
        <fullName evidence="2">Uncharacterized protein</fullName>
    </submittedName>
</protein>
<dbReference type="HOGENOM" id="CLU_958767_0_0_0"/>
<evidence type="ECO:0000256" key="1">
    <source>
        <dbReference type="SAM" id="MobiDB-lite"/>
    </source>
</evidence>
<proteinExistence type="predicted"/>
<gene>
    <name evidence="2" type="ordered locus">Cabther_A1264</name>
</gene>
<sequence length="290" mass="33085">MNPILQVAVGADDRPDDRHASLEGDFGRNHRTAIGQRRGGLRRIAPQLSLQHIRIGLAVALRRTDVEPVSIGDVAIQGQPRSQQTGKEIVLERILTALRDKVEHFWFEQVNSGIDGSSRRDAKRRLFIKLPNPPLSIQFDNAIGPRVGHIDEHQRGRRPAHLMALQNRAQVNVRQNVPVEHDERSRHPRPDMTHGTGGSQRLAFHHRRNHQPPQCFMAEGFLNLARLVRQTQQHFHLPCDIQGTKQIKLVVNERPVGNRHDRLRRMEGERAQACSLAPGQDERLHWFPSL</sequence>
<dbReference type="KEGG" id="ctm:Cabther_A1264"/>
<evidence type="ECO:0000313" key="3">
    <source>
        <dbReference type="Proteomes" id="UP000006791"/>
    </source>
</evidence>
<feature type="region of interest" description="Disordered" evidence="1">
    <location>
        <begin position="178"/>
        <end position="199"/>
    </location>
</feature>
<dbReference type="Proteomes" id="UP000006791">
    <property type="component" value="Chromosome 1"/>
</dbReference>
<dbReference type="STRING" id="981222.Cabther_A1264"/>
<accession>G2LEN4</accession>
<organism evidence="2 3">
    <name type="scientific">Chloracidobacterium thermophilum (strain B)</name>
    <dbReference type="NCBI Taxonomy" id="981222"/>
    <lineage>
        <taxon>Bacteria</taxon>
        <taxon>Pseudomonadati</taxon>
        <taxon>Acidobacteriota</taxon>
        <taxon>Terriglobia</taxon>
        <taxon>Terriglobales</taxon>
        <taxon>Acidobacteriaceae</taxon>
        <taxon>Chloracidobacterium</taxon>
    </lineage>
</organism>
<dbReference type="AlphaFoldDB" id="G2LEN4"/>
<name>G2LEN4_CHLTF</name>
<reference evidence="2 3" key="1">
    <citation type="journal article" date="2012" name="Environ. Microbiol.">
        <title>Complete genome of Candidatus Chloracidobacterium thermophilum, a chlorophyll-based photoheterotroph belonging to the phylum Acidobacteria.</title>
        <authorList>
            <person name="Garcia Costas A.M."/>
            <person name="Liu Z."/>
            <person name="Tomsho L.P."/>
            <person name="Schuster S.C."/>
            <person name="Ward D.M."/>
            <person name="Bryant D.A."/>
        </authorList>
    </citation>
    <scope>NUCLEOTIDE SEQUENCE [LARGE SCALE GENOMIC DNA]</scope>
    <source>
        <strain evidence="2 3">B</strain>
    </source>
</reference>
<keyword evidence="3" id="KW-1185">Reference proteome</keyword>
<evidence type="ECO:0000313" key="2">
    <source>
        <dbReference type="EMBL" id="AEP12017.1"/>
    </source>
</evidence>
<dbReference type="EMBL" id="CP002514">
    <property type="protein sequence ID" value="AEP12017.1"/>
    <property type="molecule type" value="Genomic_DNA"/>
</dbReference>